<dbReference type="Pfam" id="PF00196">
    <property type="entry name" value="GerE"/>
    <property type="match status" value="1"/>
</dbReference>
<evidence type="ECO:0000313" key="7">
    <source>
        <dbReference type="Proteomes" id="UP001595906"/>
    </source>
</evidence>
<dbReference type="PRINTS" id="PR00038">
    <property type="entry name" value="HTHLUXR"/>
</dbReference>
<reference evidence="7" key="1">
    <citation type="journal article" date="2019" name="Int. J. Syst. Evol. Microbiol.">
        <title>The Global Catalogue of Microorganisms (GCM) 10K type strain sequencing project: providing services to taxonomists for standard genome sequencing and annotation.</title>
        <authorList>
            <consortium name="The Broad Institute Genomics Platform"/>
            <consortium name="The Broad Institute Genome Sequencing Center for Infectious Disease"/>
            <person name="Wu L."/>
            <person name="Ma J."/>
        </authorList>
    </citation>
    <scope>NUCLEOTIDE SEQUENCE [LARGE SCALE GENOMIC DNA]</scope>
    <source>
        <strain evidence="7">CECT 8010</strain>
    </source>
</reference>
<dbReference type="Gene3D" id="1.10.10.10">
    <property type="entry name" value="Winged helix-like DNA-binding domain superfamily/Winged helix DNA-binding domain"/>
    <property type="match status" value="1"/>
</dbReference>
<keyword evidence="4" id="KW-1133">Transmembrane helix</keyword>
<dbReference type="CDD" id="cd06170">
    <property type="entry name" value="LuxR_C_like"/>
    <property type="match status" value="1"/>
</dbReference>
<feature type="transmembrane region" description="Helical" evidence="4">
    <location>
        <begin position="12"/>
        <end position="35"/>
    </location>
</feature>
<comment type="caution">
    <text evidence="6">The sequence shown here is derived from an EMBL/GenBank/DDBJ whole genome shotgun (WGS) entry which is preliminary data.</text>
</comment>
<dbReference type="RefSeq" id="WP_379013059.1">
    <property type="nucleotide sequence ID" value="NZ_JBHSDC010000009.1"/>
</dbReference>
<dbReference type="EMBL" id="JBHSDC010000009">
    <property type="protein sequence ID" value="MFC4231546.1"/>
    <property type="molecule type" value="Genomic_DNA"/>
</dbReference>
<dbReference type="Proteomes" id="UP001595906">
    <property type="component" value="Unassembled WGS sequence"/>
</dbReference>
<keyword evidence="2" id="KW-0238">DNA-binding</keyword>
<dbReference type="InterPro" id="IPR036388">
    <property type="entry name" value="WH-like_DNA-bd_sf"/>
</dbReference>
<keyword evidence="1" id="KW-0805">Transcription regulation</keyword>
<dbReference type="PANTHER" id="PTHR44688:SF16">
    <property type="entry name" value="DNA-BINDING TRANSCRIPTIONAL ACTIVATOR DEVR_DOSR"/>
    <property type="match status" value="1"/>
</dbReference>
<evidence type="ECO:0000256" key="2">
    <source>
        <dbReference type="ARBA" id="ARBA00023125"/>
    </source>
</evidence>
<keyword evidence="4" id="KW-0472">Membrane</keyword>
<dbReference type="PROSITE" id="PS50043">
    <property type="entry name" value="HTH_LUXR_2"/>
    <property type="match status" value="1"/>
</dbReference>
<dbReference type="SMART" id="SM00421">
    <property type="entry name" value="HTH_LUXR"/>
    <property type="match status" value="1"/>
</dbReference>
<dbReference type="InterPro" id="IPR016032">
    <property type="entry name" value="Sig_transdc_resp-reg_C-effctor"/>
</dbReference>
<proteinExistence type="predicted"/>
<evidence type="ECO:0000313" key="6">
    <source>
        <dbReference type="EMBL" id="MFC4231546.1"/>
    </source>
</evidence>
<evidence type="ECO:0000259" key="5">
    <source>
        <dbReference type="PROSITE" id="PS50043"/>
    </source>
</evidence>
<sequence>MLAIFQKHKLTLLYGCALAISLLVLKWLEAKYIIYNQSFEIYAGIIALLFTALGIWIAIKLIQPKTIVVEKEVFKNDVTDVVINSFEIEKLGLSKREIEVLNMLATGLSNQEIGNHLYISLATVKTHVSKLYDKLDVKRLTQAIEKAKRLGIIS</sequence>
<evidence type="ECO:0000256" key="1">
    <source>
        <dbReference type="ARBA" id="ARBA00023015"/>
    </source>
</evidence>
<dbReference type="SUPFAM" id="SSF46894">
    <property type="entry name" value="C-terminal effector domain of the bipartite response regulators"/>
    <property type="match status" value="1"/>
</dbReference>
<organism evidence="6 7">
    <name type="scientific">Parasediminibacterium paludis</name>
    <dbReference type="NCBI Taxonomy" id="908966"/>
    <lineage>
        <taxon>Bacteria</taxon>
        <taxon>Pseudomonadati</taxon>
        <taxon>Bacteroidota</taxon>
        <taxon>Chitinophagia</taxon>
        <taxon>Chitinophagales</taxon>
        <taxon>Chitinophagaceae</taxon>
        <taxon>Parasediminibacterium</taxon>
    </lineage>
</organism>
<protein>
    <submittedName>
        <fullName evidence="6">Response regulator transcription factor</fullName>
    </submittedName>
</protein>
<feature type="transmembrane region" description="Helical" evidence="4">
    <location>
        <begin position="41"/>
        <end position="62"/>
    </location>
</feature>
<keyword evidence="3" id="KW-0804">Transcription</keyword>
<name>A0ABV8PW25_9BACT</name>
<dbReference type="PANTHER" id="PTHR44688">
    <property type="entry name" value="DNA-BINDING TRANSCRIPTIONAL ACTIVATOR DEVR_DOSR"/>
    <property type="match status" value="1"/>
</dbReference>
<evidence type="ECO:0000256" key="4">
    <source>
        <dbReference type="SAM" id="Phobius"/>
    </source>
</evidence>
<keyword evidence="4" id="KW-0812">Transmembrane</keyword>
<feature type="domain" description="HTH luxR-type" evidence="5">
    <location>
        <begin position="87"/>
        <end position="151"/>
    </location>
</feature>
<dbReference type="InterPro" id="IPR000792">
    <property type="entry name" value="Tscrpt_reg_LuxR_C"/>
</dbReference>
<accession>A0ABV8PW25</accession>
<keyword evidence="7" id="KW-1185">Reference proteome</keyword>
<evidence type="ECO:0000256" key="3">
    <source>
        <dbReference type="ARBA" id="ARBA00023163"/>
    </source>
</evidence>
<gene>
    <name evidence="6" type="ORF">ACFOW1_06580</name>
</gene>